<dbReference type="Gene3D" id="1.20.1250.20">
    <property type="entry name" value="MFS general substrate transporter like domains"/>
    <property type="match status" value="1"/>
</dbReference>
<feature type="transmembrane region" description="Helical" evidence="5">
    <location>
        <begin position="388"/>
        <end position="408"/>
    </location>
</feature>
<organism evidence="7 8">
    <name type="scientific">Aspergillus udagawae</name>
    <dbReference type="NCBI Taxonomy" id="91492"/>
    <lineage>
        <taxon>Eukaryota</taxon>
        <taxon>Fungi</taxon>
        <taxon>Dikarya</taxon>
        <taxon>Ascomycota</taxon>
        <taxon>Pezizomycotina</taxon>
        <taxon>Eurotiomycetes</taxon>
        <taxon>Eurotiomycetidae</taxon>
        <taxon>Eurotiales</taxon>
        <taxon>Aspergillaceae</taxon>
        <taxon>Aspergillus</taxon>
        <taxon>Aspergillus subgen. Fumigati</taxon>
    </lineage>
</organism>
<keyword evidence="4 5" id="KW-0472">Membrane</keyword>
<feature type="transmembrane region" description="Helical" evidence="5">
    <location>
        <begin position="29"/>
        <end position="50"/>
    </location>
</feature>
<feature type="transmembrane region" description="Helical" evidence="5">
    <location>
        <begin position="70"/>
        <end position="88"/>
    </location>
</feature>
<evidence type="ECO:0000313" key="8">
    <source>
        <dbReference type="Proteomes" id="UP000465221"/>
    </source>
</evidence>
<feature type="domain" description="Major facilitator superfamily (MFS) profile" evidence="6">
    <location>
        <begin position="30"/>
        <end position="508"/>
    </location>
</feature>
<evidence type="ECO:0000313" key="7">
    <source>
        <dbReference type="EMBL" id="GFF54117.1"/>
    </source>
</evidence>
<reference evidence="7 8" key="1">
    <citation type="submission" date="2020-01" db="EMBL/GenBank/DDBJ databases">
        <title>Draft genome sequence of Aspergillus udagawae IFM 46972.</title>
        <authorList>
            <person name="Takahashi H."/>
            <person name="Yaguchi T."/>
        </authorList>
    </citation>
    <scope>NUCLEOTIDE SEQUENCE [LARGE SCALE GENOMIC DNA]</scope>
    <source>
        <strain evidence="7 8">IFM 46972</strain>
    </source>
</reference>
<evidence type="ECO:0000256" key="3">
    <source>
        <dbReference type="ARBA" id="ARBA00022989"/>
    </source>
</evidence>
<dbReference type="Pfam" id="PF07690">
    <property type="entry name" value="MFS_1"/>
    <property type="match status" value="2"/>
</dbReference>
<comment type="subcellular location">
    <subcellularLocation>
        <location evidence="1">Membrane</location>
        <topology evidence="1">Multi-pass membrane protein</topology>
    </subcellularLocation>
</comment>
<name>A0A8H3XMK5_9EURO</name>
<evidence type="ECO:0000256" key="1">
    <source>
        <dbReference type="ARBA" id="ARBA00004141"/>
    </source>
</evidence>
<feature type="transmembrane region" description="Helical" evidence="5">
    <location>
        <begin position="414"/>
        <end position="441"/>
    </location>
</feature>
<feature type="transmembrane region" description="Helical" evidence="5">
    <location>
        <begin position="175"/>
        <end position="200"/>
    </location>
</feature>
<feature type="transmembrane region" description="Helical" evidence="5">
    <location>
        <begin position="344"/>
        <end position="368"/>
    </location>
</feature>
<keyword evidence="3 5" id="KW-1133">Transmembrane helix</keyword>
<evidence type="ECO:0000256" key="5">
    <source>
        <dbReference type="SAM" id="Phobius"/>
    </source>
</evidence>
<dbReference type="PANTHER" id="PTHR23502">
    <property type="entry name" value="MAJOR FACILITATOR SUPERFAMILY"/>
    <property type="match status" value="1"/>
</dbReference>
<sequence>MRHQGLPLLPTPTQDERDPLRWPVWLKRCAIITASMTNFVTNMAGSGLSVAVPELMQEYHKPESAAVQQLTYNFLFLSIGNIFWVPVAHKFGKRASLLLSMALQAGTLVWCVTATSFSSLLAARCVQGFAGAAGESIVPEIAADIFFLHQRAAMMSIPSDPRRRKENRQLDDGPLLSYVILISSGSAIGPLVNSLMVQYLPSSWRAFLWLCFALAVADIGLMLFLCPESNFRRPEWDVTAIEPDATEAKATQETFFEHEPQEEVYTVHRPSLADIIVPVRLDRELKFFWAMVAPLRLLTRPAVIWVILLYGCALSPQIILMHVVPLLLLPRAQAPPYLFSSVSVGLVQIAALIGFILACFGGGLLSDLINSRIAHRRADGRVRAEDRLLSLIPGMAIGPAGCVVLAFACQKHLHWAAIAVGFGMVSFGSVYTPNIAITYLAHRHQRDAAQCLVLVNVVKNLVAFMFLYEAVEWVQSQGYLQLYLVMFALGVVTIGAALPLYLFHGKRHVE</sequence>
<gene>
    <name evidence="7" type="ORF">IFM46972_09943</name>
</gene>
<dbReference type="PANTHER" id="PTHR23502:SF181">
    <property type="entry name" value="MAJOR FACILITATOR SUPERFAMILY (MFS) PROFILE DOMAIN-CONTAINING PROTEIN"/>
    <property type="match status" value="1"/>
</dbReference>
<accession>A0A8H3XMK5</accession>
<evidence type="ECO:0000259" key="6">
    <source>
        <dbReference type="PROSITE" id="PS50850"/>
    </source>
</evidence>
<dbReference type="GO" id="GO:0005886">
    <property type="term" value="C:plasma membrane"/>
    <property type="evidence" value="ECO:0007669"/>
    <property type="project" value="TreeGrafter"/>
</dbReference>
<proteinExistence type="predicted"/>
<evidence type="ECO:0000256" key="4">
    <source>
        <dbReference type="ARBA" id="ARBA00023136"/>
    </source>
</evidence>
<feature type="transmembrane region" description="Helical" evidence="5">
    <location>
        <begin position="95"/>
        <end position="117"/>
    </location>
</feature>
<evidence type="ECO:0000256" key="2">
    <source>
        <dbReference type="ARBA" id="ARBA00022692"/>
    </source>
</evidence>
<feature type="transmembrane region" description="Helical" evidence="5">
    <location>
        <begin position="302"/>
        <end position="324"/>
    </location>
</feature>
<dbReference type="InterPro" id="IPR011701">
    <property type="entry name" value="MFS"/>
</dbReference>
<keyword evidence="2 5" id="KW-0812">Transmembrane</keyword>
<dbReference type="EMBL" id="BLKC01000110">
    <property type="protein sequence ID" value="GFF54117.1"/>
    <property type="molecule type" value="Genomic_DNA"/>
</dbReference>
<feature type="transmembrane region" description="Helical" evidence="5">
    <location>
        <begin position="448"/>
        <end position="468"/>
    </location>
</feature>
<feature type="transmembrane region" description="Helical" evidence="5">
    <location>
        <begin position="206"/>
        <end position="226"/>
    </location>
</feature>
<protein>
    <submittedName>
        <fullName evidence="7">Uncharacterized MFS-type transporter C1271.10c</fullName>
    </submittedName>
</protein>
<dbReference type="InterPro" id="IPR036259">
    <property type="entry name" value="MFS_trans_sf"/>
</dbReference>
<dbReference type="InterPro" id="IPR020846">
    <property type="entry name" value="MFS_dom"/>
</dbReference>
<dbReference type="SUPFAM" id="SSF103473">
    <property type="entry name" value="MFS general substrate transporter"/>
    <property type="match status" value="1"/>
</dbReference>
<feature type="transmembrane region" description="Helical" evidence="5">
    <location>
        <begin position="480"/>
        <end position="503"/>
    </location>
</feature>
<dbReference type="GO" id="GO:0022857">
    <property type="term" value="F:transmembrane transporter activity"/>
    <property type="evidence" value="ECO:0007669"/>
    <property type="project" value="InterPro"/>
</dbReference>
<dbReference type="Proteomes" id="UP000465221">
    <property type="component" value="Unassembled WGS sequence"/>
</dbReference>
<comment type="caution">
    <text evidence="7">The sequence shown here is derived from an EMBL/GenBank/DDBJ whole genome shotgun (WGS) entry which is preliminary data.</text>
</comment>
<dbReference type="PROSITE" id="PS50850">
    <property type="entry name" value="MFS"/>
    <property type="match status" value="1"/>
</dbReference>
<dbReference type="AlphaFoldDB" id="A0A8H3XMK5"/>